<dbReference type="EMBL" id="LDRC01000090">
    <property type="protein sequence ID" value="KTR48670.1"/>
    <property type="molecule type" value="Genomic_DNA"/>
</dbReference>
<evidence type="ECO:0000259" key="7">
    <source>
        <dbReference type="Pfam" id="PF00889"/>
    </source>
</evidence>
<gene>
    <name evidence="6" type="primary">tsf</name>
    <name evidence="8" type="ORF">NS263_14555</name>
    <name evidence="9" type="ORF">NS359_14530</name>
</gene>
<dbReference type="OrthoDB" id="9808348at2"/>
<organism evidence="9 10">
    <name type="scientific">Curtobacterium oceanosedimentum</name>
    <dbReference type="NCBI Taxonomy" id="465820"/>
    <lineage>
        <taxon>Bacteria</taxon>
        <taxon>Bacillati</taxon>
        <taxon>Actinomycetota</taxon>
        <taxon>Actinomycetes</taxon>
        <taxon>Micrococcales</taxon>
        <taxon>Microbacteriaceae</taxon>
        <taxon>Curtobacterium</taxon>
    </lineage>
</organism>
<dbReference type="InterPro" id="IPR009060">
    <property type="entry name" value="UBA-like_sf"/>
</dbReference>
<name>A0A147DMI0_9MICO</name>
<keyword evidence="6" id="KW-0963">Cytoplasm</keyword>
<dbReference type="SUPFAM" id="SSF46934">
    <property type="entry name" value="UBA-like"/>
    <property type="match status" value="1"/>
</dbReference>
<dbReference type="HAMAP" id="MF_00050">
    <property type="entry name" value="EF_Ts"/>
    <property type="match status" value="1"/>
</dbReference>
<dbReference type="Proteomes" id="UP000072763">
    <property type="component" value="Unassembled WGS sequence"/>
</dbReference>
<dbReference type="Gene3D" id="3.30.479.20">
    <property type="entry name" value="Elongation factor Ts, dimerisation domain"/>
    <property type="match status" value="2"/>
</dbReference>
<dbReference type="GO" id="GO:0005737">
    <property type="term" value="C:cytoplasm"/>
    <property type="evidence" value="ECO:0007669"/>
    <property type="project" value="UniProtKB-SubCell"/>
</dbReference>
<dbReference type="EMBL" id="LDRB01000093">
    <property type="protein sequence ID" value="KTR38003.1"/>
    <property type="molecule type" value="Genomic_DNA"/>
</dbReference>
<dbReference type="NCBIfam" id="TIGR00116">
    <property type="entry name" value="tsf"/>
    <property type="match status" value="1"/>
</dbReference>
<dbReference type="PANTHER" id="PTHR11741">
    <property type="entry name" value="ELONGATION FACTOR TS"/>
    <property type="match status" value="1"/>
</dbReference>
<protein>
    <recommendedName>
        <fullName evidence="2 6">Elongation factor Ts</fullName>
        <shortName evidence="6">EF-Ts</shortName>
    </recommendedName>
</protein>
<evidence type="ECO:0000256" key="5">
    <source>
        <dbReference type="ARBA" id="ARBA00025453"/>
    </source>
</evidence>
<evidence type="ECO:0000256" key="2">
    <source>
        <dbReference type="ARBA" id="ARBA00016956"/>
    </source>
</evidence>
<dbReference type="CDD" id="cd14275">
    <property type="entry name" value="UBA_EF-Ts"/>
    <property type="match status" value="1"/>
</dbReference>
<keyword evidence="3 6" id="KW-0251">Elongation factor</keyword>
<accession>A0A147DMI0</accession>
<dbReference type="Gene3D" id="1.10.286.20">
    <property type="match status" value="1"/>
</dbReference>
<dbReference type="Gene3D" id="1.10.8.10">
    <property type="entry name" value="DNA helicase RuvA subunit, C-terminal domain"/>
    <property type="match status" value="1"/>
</dbReference>
<feature type="region of interest" description="Involved in Mg(2+) ion dislocation from EF-Tu" evidence="6">
    <location>
        <begin position="80"/>
        <end position="83"/>
    </location>
</feature>
<dbReference type="InterPro" id="IPR001816">
    <property type="entry name" value="Transl_elong_EFTs/EF1B"/>
</dbReference>
<evidence type="ECO:0000313" key="8">
    <source>
        <dbReference type="EMBL" id="KTR38003.1"/>
    </source>
</evidence>
<dbReference type="SUPFAM" id="SSF54713">
    <property type="entry name" value="Elongation factor Ts (EF-Ts), dimerisation domain"/>
    <property type="match status" value="1"/>
</dbReference>
<evidence type="ECO:0000256" key="1">
    <source>
        <dbReference type="ARBA" id="ARBA00005532"/>
    </source>
</evidence>
<comment type="similarity">
    <text evidence="1 6">Belongs to the EF-Ts family.</text>
</comment>
<comment type="subcellular location">
    <subcellularLocation>
        <location evidence="6">Cytoplasm</location>
    </subcellularLocation>
</comment>
<dbReference type="Pfam" id="PF00889">
    <property type="entry name" value="EF_TS"/>
    <property type="match status" value="1"/>
</dbReference>
<dbReference type="PATRIC" id="fig|465820.3.peg.3283"/>
<comment type="caution">
    <text evidence="9">The sequence shown here is derived from an EMBL/GenBank/DDBJ whole genome shotgun (WGS) entry which is preliminary data.</text>
</comment>
<evidence type="ECO:0000313" key="9">
    <source>
        <dbReference type="EMBL" id="KTR48670.1"/>
    </source>
</evidence>
<proteinExistence type="inferred from homology"/>
<dbReference type="AlphaFoldDB" id="A0A147DMI0"/>
<dbReference type="FunFam" id="1.10.286.20:FF:000001">
    <property type="entry name" value="Elongation factor Ts"/>
    <property type="match status" value="1"/>
</dbReference>
<dbReference type="InterPro" id="IPR036402">
    <property type="entry name" value="EF-Ts_dimer_sf"/>
</dbReference>
<dbReference type="STRING" id="465820.NS263_14555"/>
<reference evidence="10 11" key="1">
    <citation type="journal article" date="2016" name="Front. Microbiol.">
        <title>Genomic Resource of Rice Seed Associated Bacteria.</title>
        <authorList>
            <person name="Midha S."/>
            <person name="Bansal K."/>
            <person name="Sharma S."/>
            <person name="Kumar N."/>
            <person name="Patil P.P."/>
            <person name="Chaudhry V."/>
            <person name="Patil P.B."/>
        </authorList>
    </citation>
    <scope>NUCLEOTIDE SEQUENCE [LARGE SCALE GENOMIC DNA]</scope>
    <source>
        <strain evidence="8 11">NS263</strain>
        <strain evidence="9 10">NS359</strain>
    </source>
</reference>
<keyword evidence="11" id="KW-1185">Reference proteome</keyword>
<dbReference type="Proteomes" id="UP000078335">
    <property type="component" value="Unassembled WGS sequence"/>
</dbReference>
<dbReference type="InterPro" id="IPR014039">
    <property type="entry name" value="Transl_elong_EFTs/EF1B_dimer"/>
</dbReference>
<evidence type="ECO:0000313" key="10">
    <source>
        <dbReference type="Proteomes" id="UP000072763"/>
    </source>
</evidence>
<dbReference type="PANTHER" id="PTHR11741:SF0">
    <property type="entry name" value="ELONGATION FACTOR TS, MITOCHONDRIAL"/>
    <property type="match status" value="1"/>
</dbReference>
<sequence length="275" mass="28838">MANYSLADVKKLREDLGAGMMDAKNALVEADGDYDKAVELLRIKGAKAVAKRDDRATSEGVVVATTEGGAATVVELASETDFVAKNEKFTTLADKVVAAVAAAGASDVEAGNAAPLDGKTVAEAIDEAAAALGEKLALRTVVRVEGDAFEVYLHKTSQDLPPQIAVVIAYAGSDAAEARSIAQHVAFANPTYLTRDEIPAEAIEKERATVEAITREEGKPEAALPKIVEGRLNAYRKQVALLEQDYAKDNKLSVAKAAENAGLTIQGFARVKVGA</sequence>
<dbReference type="GO" id="GO:0003746">
    <property type="term" value="F:translation elongation factor activity"/>
    <property type="evidence" value="ECO:0007669"/>
    <property type="project" value="UniProtKB-UniRule"/>
</dbReference>
<evidence type="ECO:0000256" key="3">
    <source>
        <dbReference type="ARBA" id="ARBA00022768"/>
    </source>
</evidence>
<evidence type="ECO:0000313" key="11">
    <source>
        <dbReference type="Proteomes" id="UP000078335"/>
    </source>
</evidence>
<evidence type="ECO:0000256" key="4">
    <source>
        <dbReference type="ARBA" id="ARBA00022917"/>
    </source>
</evidence>
<evidence type="ECO:0000256" key="6">
    <source>
        <dbReference type="HAMAP-Rule" id="MF_00050"/>
    </source>
</evidence>
<comment type="function">
    <text evidence="5 6">Associates with the EF-Tu.GDP complex and induces the exchange of GDP to GTP. It remains bound to the aminoacyl-tRNA.EF-Tu.GTP complex up to the GTP hydrolysis stage on the ribosome.</text>
</comment>
<dbReference type="FunFam" id="1.10.8.10:FF:000001">
    <property type="entry name" value="Elongation factor Ts"/>
    <property type="match status" value="1"/>
</dbReference>
<keyword evidence="4 6" id="KW-0648">Protein biosynthesis</keyword>
<feature type="domain" description="Translation elongation factor EFTs/EF1B dimerisation" evidence="7">
    <location>
        <begin position="71"/>
        <end position="274"/>
    </location>
</feature>
<dbReference type="RefSeq" id="WP_058729968.1">
    <property type="nucleotide sequence ID" value="NZ_LDRB01000093.1"/>
</dbReference>